<organism evidence="1 2">
    <name type="scientific">Ataeniobius toweri</name>
    <dbReference type="NCBI Taxonomy" id="208326"/>
    <lineage>
        <taxon>Eukaryota</taxon>
        <taxon>Metazoa</taxon>
        <taxon>Chordata</taxon>
        <taxon>Craniata</taxon>
        <taxon>Vertebrata</taxon>
        <taxon>Euteleostomi</taxon>
        <taxon>Actinopterygii</taxon>
        <taxon>Neopterygii</taxon>
        <taxon>Teleostei</taxon>
        <taxon>Neoteleostei</taxon>
        <taxon>Acanthomorphata</taxon>
        <taxon>Ovalentaria</taxon>
        <taxon>Atherinomorphae</taxon>
        <taxon>Cyprinodontiformes</taxon>
        <taxon>Goodeidae</taxon>
        <taxon>Ataeniobius</taxon>
    </lineage>
</organism>
<reference evidence="1 2" key="1">
    <citation type="submission" date="2021-07" db="EMBL/GenBank/DDBJ databases">
        <authorList>
            <person name="Palmer J.M."/>
        </authorList>
    </citation>
    <scope>NUCLEOTIDE SEQUENCE [LARGE SCALE GENOMIC DNA]</scope>
    <source>
        <strain evidence="1 2">AT_MEX2019</strain>
        <tissue evidence="1">Muscle</tissue>
    </source>
</reference>
<accession>A0ABU7ATQ3</accession>
<dbReference type="Proteomes" id="UP001345963">
    <property type="component" value="Unassembled WGS sequence"/>
</dbReference>
<gene>
    <name evidence="1" type="ORF">ATANTOWER_017991</name>
</gene>
<sequence length="119" mass="13053">MRDSLRLRALSASDGPAGSAASLQMYPLQFLSKTVRSPSKTTALVVHPIPPHLSGHHSGEPTHEPVSLFIPCCTLVHDPARTPMNLEFFTGGCQSWFPGRGLQREKIYTLKQEKSPFGL</sequence>
<comment type="caution">
    <text evidence="1">The sequence shown here is derived from an EMBL/GenBank/DDBJ whole genome shotgun (WGS) entry which is preliminary data.</text>
</comment>
<evidence type="ECO:0000313" key="2">
    <source>
        <dbReference type="Proteomes" id="UP001345963"/>
    </source>
</evidence>
<dbReference type="EMBL" id="JAHUTI010029875">
    <property type="protein sequence ID" value="MED6241527.1"/>
    <property type="molecule type" value="Genomic_DNA"/>
</dbReference>
<name>A0ABU7ATQ3_9TELE</name>
<keyword evidence="2" id="KW-1185">Reference proteome</keyword>
<proteinExistence type="predicted"/>
<protein>
    <submittedName>
        <fullName evidence="1">Uncharacterized protein</fullName>
    </submittedName>
</protein>
<evidence type="ECO:0000313" key="1">
    <source>
        <dbReference type="EMBL" id="MED6241527.1"/>
    </source>
</evidence>